<name>A0AAU7X9R2_9HYPH</name>
<sequence length="154" mass="15928">MSGVVERLRAAGLDLPVPNAPAANYVPFTRMGSLLFVAGQTPVVDGVARYTGIVGEDIDIETAQAAARLCALNLLAQVGAACGGDFAGVRALRIGGFVRCRADFIDQPKVMNGASDLLLLALGDNGRHARTAVGTNALPRGVPVEVEGIFDLGR</sequence>
<evidence type="ECO:0000313" key="2">
    <source>
        <dbReference type="EMBL" id="XBY44675.1"/>
    </source>
</evidence>
<proteinExistence type="predicted"/>
<dbReference type="SUPFAM" id="SSF55298">
    <property type="entry name" value="YjgF-like"/>
    <property type="match status" value="1"/>
</dbReference>
<organism evidence="2">
    <name type="scientific">Methyloraptor flagellatus</name>
    <dbReference type="NCBI Taxonomy" id="3162530"/>
    <lineage>
        <taxon>Bacteria</taxon>
        <taxon>Pseudomonadati</taxon>
        <taxon>Pseudomonadota</taxon>
        <taxon>Alphaproteobacteria</taxon>
        <taxon>Hyphomicrobiales</taxon>
        <taxon>Ancalomicrobiaceae</taxon>
        <taxon>Methyloraptor</taxon>
    </lineage>
</organism>
<dbReference type="InterPro" id="IPR035959">
    <property type="entry name" value="RutC-like_sf"/>
</dbReference>
<feature type="domain" description="Endoribonuclease L-PSP/chorismate mutase-like" evidence="1">
    <location>
        <begin position="7"/>
        <end position="136"/>
    </location>
</feature>
<dbReference type="InterPro" id="IPR013813">
    <property type="entry name" value="Endoribo_LPSP/chorism_mut-like"/>
</dbReference>
<dbReference type="PANTHER" id="PTHR43760">
    <property type="entry name" value="ENDORIBONUCLEASE-RELATED"/>
    <property type="match status" value="1"/>
</dbReference>
<dbReference type="RefSeq" id="WP_407049765.1">
    <property type="nucleotide sequence ID" value="NZ_CP158568.1"/>
</dbReference>
<dbReference type="Gene3D" id="3.30.1330.40">
    <property type="entry name" value="RutC-like"/>
    <property type="match status" value="1"/>
</dbReference>
<gene>
    <name evidence="2" type="ORF">ABS361_22220</name>
</gene>
<protein>
    <submittedName>
        <fullName evidence="2">RidA family protein</fullName>
    </submittedName>
</protein>
<dbReference type="AlphaFoldDB" id="A0AAU7X9R2"/>
<reference evidence="2" key="1">
    <citation type="submission" date="2024-06" db="EMBL/GenBank/DDBJ databases">
        <title>Methylostella associata gen. nov., sp. nov., a novel Ancalomicrobiaceae-affiliated facultatively methylotrophic bacteria that feed on methanotrophs of the genus Methylococcus.</title>
        <authorList>
            <person name="Saltykova V."/>
            <person name="Danilova O.V."/>
            <person name="Oshkin I.Y."/>
            <person name="Belova S.E."/>
            <person name="Pimenov N.V."/>
            <person name="Dedysh S.N."/>
        </authorList>
    </citation>
    <scope>NUCLEOTIDE SEQUENCE</scope>
    <source>
        <strain evidence="2">S20</strain>
    </source>
</reference>
<accession>A0AAU7X9R2</accession>
<dbReference type="PANTHER" id="PTHR43760:SF1">
    <property type="entry name" value="ENDORIBONUCLEASE L-PSP_CHORISMATE MUTASE-LIKE DOMAIN-CONTAINING PROTEIN"/>
    <property type="match status" value="1"/>
</dbReference>
<dbReference type="KEGG" id="mflg:ABS361_22220"/>
<evidence type="ECO:0000259" key="1">
    <source>
        <dbReference type="Pfam" id="PF14588"/>
    </source>
</evidence>
<dbReference type="CDD" id="cd02199">
    <property type="entry name" value="YjgF_YER057c_UK114_like_1"/>
    <property type="match status" value="1"/>
</dbReference>
<dbReference type="Pfam" id="PF14588">
    <property type="entry name" value="YjgF_endoribonc"/>
    <property type="match status" value="1"/>
</dbReference>
<dbReference type="EMBL" id="CP158568">
    <property type="protein sequence ID" value="XBY44675.1"/>
    <property type="molecule type" value="Genomic_DNA"/>
</dbReference>